<dbReference type="PhylomeDB" id="A7S0J2"/>
<dbReference type="EMBL" id="DS469561">
    <property type="protein sequence ID" value="EDO42686.1"/>
    <property type="molecule type" value="Genomic_DNA"/>
</dbReference>
<dbReference type="eggNOG" id="KOG2660">
    <property type="taxonomic scope" value="Eukaryota"/>
</dbReference>
<dbReference type="SUPFAM" id="SSF57850">
    <property type="entry name" value="RING/U-box"/>
    <property type="match status" value="1"/>
</dbReference>
<protein>
    <recommendedName>
        <fullName evidence="7">RING-type domain-containing protein</fullName>
    </recommendedName>
</protein>
<keyword evidence="5" id="KW-0539">Nucleus</keyword>
<dbReference type="AlphaFoldDB" id="A7S0J2"/>
<evidence type="ECO:0000259" key="7">
    <source>
        <dbReference type="PROSITE" id="PS50089"/>
    </source>
</evidence>
<dbReference type="FunFam" id="3.30.40.10:FF:000033">
    <property type="entry name" value="Polycomb group RING finger protein 3"/>
    <property type="match status" value="1"/>
</dbReference>
<gene>
    <name evidence="8" type="ORF">NEMVEDRAFT_v1g100141</name>
</gene>
<evidence type="ECO:0000256" key="5">
    <source>
        <dbReference type="ARBA" id="ARBA00023242"/>
    </source>
</evidence>
<dbReference type="Proteomes" id="UP000001593">
    <property type="component" value="Unassembled WGS sequence"/>
</dbReference>
<dbReference type="Gene3D" id="3.30.40.10">
    <property type="entry name" value="Zinc/RING finger domain, C3HC4 (zinc finger)"/>
    <property type="match status" value="1"/>
</dbReference>
<accession>A7S0J2</accession>
<evidence type="ECO:0000256" key="2">
    <source>
        <dbReference type="ARBA" id="ARBA00022723"/>
    </source>
</evidence>
<feature type="domain" description="RING-type" evidence="7">
    <location>
        <begin position="14"/>
        <end position="53"/>
    </location>
</feature>
<keyword evidence="3 6" id="KW-0863">Zinc-finger</keyword>
<dbReference type="InterPro" id="IPR013083">
    <property type="entry name" value="Znf_RING/FYVE/PHD"/>
</dbReference>
<feature type="non-terminal residue" evidence="8">
    <location>
        <position position="1"/>
    </location>
</feature>
<dbReference type="SMART" id="SM00184">
    <property type="entry name" value="RING"/>
    <property type="match status" value="1"/>
</dbReference>
<dbReference type="PROSITE" id="PS00518">
    <property type="entry name" value="ZF_RING_1"/>
    <property type="match status" value="1"/>
</dbReference>
<dbReference type="GO" id="GO:0031519">
    <property type="term" value="C:PcG protein complex"/>
    <property type="evidence" value="ECO:0007669"/>
    <property type="project" value="UniProtKB-ARBA"/>
</dbReference>
<dbReference type="OMA" id="CNEVIHE"/>
<reference evidence="8 9" key="1">
    <citation type="journal article" date="2007" name="Science">
        <title>Sea anemone genome reveals ancestral eumetazoan gene repertoire and genomic organization.</title>
        <authorList>
            <person name="Putnam N.H."/>
            <person name="Srivastava M."/>
            <person name="Hellsten U."/>
            <person name="Dirks B."/>
            <person name="Chapman J."/>
            <person name="Salamov A."/>
            <person name="Terry A."/>
            <person name="Shapiro H."/>
            <person name="Lindquist E."/>
            <person name="Kapitonov V.V."/>
            <person name="Jurka J."/>
            <person name="Genikhovich G."/>
            <person name="Grigoriev I.V."/>
            <person name="Lucas S.M."/>
            <person name="Steele R.E."/>
            <person name="Finnerty J.R."/>
            <person name="Technau U."/>
            <person name="Martindale M.Q."/>
            <person name="Rokhsar D.S."/>
        </authorList>
    </citation>
    <scope>NUCLEOTIDE SEQUENCE [LARGE SCALE GENOMIC DNA]</scope>
    <source>
        <strain evidence="9">CH2 X CH6</strain>
    </source>
</reference>
<dbReference type="Pfam" id="PF13923">
    <property type="entry name" value="zf-C3HC4_2"/>
    <property type="match status" value="1"/>
</dbReference>
<evidence type="ECO:0000256" key="1">
    <source>
        <dbReference type="ARBA" id="ARBA00004123"/>
    </source>
</evidence>
<dbReference type="GO" id="GO:0008270">
    <property type="term" value="F:zinc ion binding"/>
    <property type="evidence" value="ECO:0007669"/>
    <property type="project" value="UniProtKB-KW"/>
</dbReference>
<keyword evidence="9" id="KW-1185">Reference proteome</keyword>
<dbReference type="InterPro" id="IPR017907">
    <property type="entry name" value="Znf_RING_CS"/>
</dbReference>
<feature type="non-terminal residue" evidence="8">
    <location>
        <position position="99"/>
    </location>
</feature>
<dbReference type="InterPro" id="IPR001841">
    <property type="entry name" value="Znf_RING"/>
</dbReference>
<evidence type="ECO:0000256" key="3">
    <source>
        <dbReference type="ARBA" id="ARBA00022771"/>
    </source>
</evidence>
<evidence type="ECO:0000256" key="6">
    <source>
        <dbReference type="PROSITE-ProRule" id="PRU00175"/>
    </source>
</evidence>
<dbReference type="PROSITE" id="PS50089">
    <property type="entry name" value="ZF_RING_2"/>
    <property type="match status" value="1"/>
</dbReference>
<evidence type="ECO:0000313" key="8">
    <source>
        <dbReference type="EMBL" id="EDO42686.1"/>
    </source>
</evidence>
<dbReference type="KEGG" id="nve:5514583"/>
<evidence type="ECO:0000313" key="9">
    <source>
        <dbReference type="Proteomes" id="UP000001593"/>
    </source>
</evidence>
<evidence type="ECO:0000256" key="4">
    <source>
        <dbReference type="ARBA" id="ARBA00022833"/>
    </source>
</evidence>
<dbReference type="HOGENOM" id="CLU_155461_0_0_1"/>
<dbReference type="InterPro" id="IPR051507">
    <property type="entry name" value="PcG_RING_finger"/>
</dbReference>
<comment type="subcellular location">
    <subcellularLocation>
        <location evidence="1">Nucleus</location>
    </subcellularLocation>
</comment>
<organism evidence="8 9">
    <name type="scientific">Nematostella vectensis</name>
    <name type="common">Starlet sea anemone</name>
    <dbReference type="NCBI Taxonomy" id="45351"/>
    <lineage>
        <taxon>Eukaryota</taxon>
        <taxon>Metazoa</taxon>
        <taxon>Cnidaria</taxon>
        <taxon>Anthozoa</taxon>
        <taxon>Hexacorallia</taxon>
        <taxon>Actiniaria</taxon>
        <taxon>Edwardsiidae</taxon>
        <taxon>Nematostella</taxon>
    </lineage>
</organism>
<keyword evidence="2" id="KW-0479">Metal-binding</keyword>
<dbReference type="InParanoid" id="A7S0J2"/>
<keyword evidence="4" id="KW-0862">Zinc</keyword>
<dbReference type="OrthoDB" id="1305878at2759"/>
<sequence length="99" mass="11759">LRVKVTDLNPHFICKLCNGYLINPVTITECIHTFCKSCLLRHISLVNRCPVCNEVIHETTPIYNIRVDRTMQDIINKIFPKLEKEENRRERKFYRTKGL</sequence>
<dbReference type="PANTHER" id="PTHR45893">
    <property type="entry name" value="POLYCOMB GROUP RING FINGER PROTEIN"/>
    <property type="match status" value="1"/>
</dbReference>
<dbReference type="STRING" id="45351.A7S0J2"/>
<proteinExistence type="predicted"/>
<name>A7S0J2_NEMVE</name>